<evidence type="ECO:0000313" key="3">
    <source>
        <dbReference type="Proteomes" id="UP000314294"/>
    </source>
</evidence>
<name>A0A4Z2FN48_9TELE</name>
<keyword evidence="3" id="KW-1185">Reference proteome</keyword>
<organism evidence="2 3">
    <name type="scientific">Liparis tanakae</name>
    <name type="common">Tanaka's snailfish</name>
    <dbReference type="NCBI Taxonomy" id="230148"/>
    <lineage>
        <taxon>Eukaryota</taxon>
        <taxon>Metazoa</taxon>
        <taxon>Chordata</taxon>
        <taxon>Craniata</taxon>
        <taxon>Vertebrata</taxon>
        <taxon>Euteleostomi</taxon>
        <taxon>Actinopterygii</taxon>
        <taxon>Neopterygii</taxon>
        <taxon>Teleostei</taxon>
        <taxon>Neoteleostei</taxon>
        <taxon>Acanthomorphata</taxon>
        <taxon>Eupercaria</taxon>
        <taxon>Perciformes</taxon>
        <taxon>Cottioidei</taxon>
        <taxon>Cottales</taxon>
        <taxon>Liparidae</taxon>
        <taxon>Liparis</taxon>
    </lineage>
</organism>
<proteinExistence type="predicted"/>
<gene>
    <name evidence="2" type="ORF">EYF80_047565</name>
</gene>
<evidence type="ECO:0000256" key="1">
    <source>
        <dbReference type="SAM" id="MobiDB-lite"/>
    </source>
</evidence>
<reference evidence="2 3" key="1">
    <citation type="submission" date="2019-03" db="EMBL/GenBank/DDBJ databases">
        <title>First draft genome of Liparis tanakae, snailfish: a comprehensive survey of snailfish specific genes.</title>
        <authorList>
            <person name="Kim W."/>
            <person name="Song I."/>
            <person name="Jeong J.-H."/>
            <person name="Kim D."/>
            <person name="Kim S."/>
            <person name="Ryu S."/>
            <person name="Song J.Y."/>
            <person name="Lee S.K."/>
        </authorList>
    </citation>
    <scope>NUCLEOTIDE SEQUENCE [LARGE SCALE GENOMIC DNA]</scope>
    <source>
        <tissue evidence="2">Muscle</tissue>
    </source>
</reference>
<dbReference type="AlphaFoldDB" id="A0A4Z2FN48"/>
<dbReference type="Proteomes" id="UP000314294">
    <property type="component" value="Unassembled WGS sequence"/>
</dbReference>
<feature type="region of interest" description="Disordered" evidence="1">
    <location>
        <begin position="1"/>
        <end position="55"/>
    </location>
</feature>
<accession>A0A4Z2FN48</accession>
<evidence type="ECO:0000313" key="2">
    <source>
        <dbReference type="EMBL" id="TNN42270.1"/>
    </source>
</evidence>
<feature type="compositionally biased region" description="Basic and acidic residues" evidence="1">
    <location>
        <begin position="1"/>
        <end position="19"/>
    </location>
</feature>
<dbReference type="EMBL" id="SRLO01001049">
    <property type="protein sequence ID" value="TNN42270.1"/>
    <property type="molecule type" value="Genomic_DNA"/>
</dbReference>
<comment type="caution">
    <text evidence="2">The sequence shown here is derived from an EMBL/GenBank/DDBJ whole genome shotgun (WGS) entry which is preliminary data.</text>
</comment>
<protein>
    <submittedName>
        <fullName evidence="2">Uncharacterized protein</fullName>
    </submittedName>
</protein>
<feature type="compositionally biased region" description="Low complexity" evidence="1">
    <location>
        <begin position="32"/>
        <end position="46"/>
    </location>
</feature>
<sequence length="67" mass="7376">MDKETGIRRQGEGDREKETGRRRRGEGGDQTPDGSVGVGSLVSDSPGGTGTSSKRTFYSWRTKYCKY</sequence>